<protein>
    <recommendedName>
        <fullName evidence="4">ASST-domain-containing protein</fullName>
    </recommendedName>
</protein>
<organism evidence="2 3">
    <name type="scientific">Aureobasidium melanogenum</name>
    <name type="common">Aureobasidium pullulans var. melanogenum</name>
    <dbReference type="NCBI Taxonomy" id="46634"/>
    <lineage>
        <taxon>Eukaryota</taxon>
        <taxon>Fungi</taxon>
        <taxon>Dikarya</taxon>
        <taxon>Ascomycota</taxon>
        <taxon>Pezizomycotina</taxon>
        <taxon>Dothideomycetes</taxon>
        <taxon>Dothideomycetidae</taxon>
        <taxon>Dothideales</taxon>
        <taxon>Saccotheciaceae</taxon>
        <taxon>Aureobasidium</taxon>
    </lineage>
</organism>
<keyword evidence="1" id="KW-1133">Transmembrane helix</keyword>
<evidence type="ECO:0000313" key="2">
    <source>
        <dbReference type="EMBL" id="KAG9699408.1"/>
    </source>
</evidence>
<dbReference type="PANTHER" id="PTHR35340:SF5">
    <property type="entry name" value="ASST-DOMAIN-CONTAINING PROTEIN"/>
    <property type="match status" value="1"/>
</dbReference>
<evidence type="ECO:0008006" key="4">
    <source>
        <dbReference type="Google" id="ProtNLM"/>
    </source>
</evidence>
<dbReference type="SUPFAM" id="SSF50998">
    <property type="entry name" value="Quinoprotein alcohol dehydrogenase-like"/>
    <property type="match status" value="1"/>
</dbReference>
<proteinExistence type="predicted"/>
<dbReference type="InterPro" id="IPR011047">
    <property type="entry name" value="Quinoprotein_ADH-like_sf"/>
</dbReference>
<gene>
    <name evidence="2" type="ORF">KCU76_g1545</name>
</gene>
<dbReference type="Pfam" id="PF14269">
    <property type="entry name" value="Arylsulfotran_2"/>
    <property type="match status" value="1"/>
</dbReference>
<dbReference type="InterPro" id="IPR053143">
    <property type="entry name" value="Arylsulfate_ST"/>
</dbReference>
<comment type="caution">
    <text evidence="2">The sequence shown here is derived from an EMBL/GenBank/DDBJ whole genome shotgun (WGS) entry which is preliminary data.</text>
</comment>
<dbReference type="AlphaFoldDB" id="A0A9P8JET7"/>
<dbReference type="InterPro" id="IPR039535">
    <property type="entry name" value="ASST-like"/>
</dbReference>
<keyword evidence="1" id="KW-0812">Transmembrane</keyword>
<evidence type="ECO:0000256" key="1">
    <source>
        <dbReference type="SAM" id="Phobius"/>
    </source>
</evidence>
<evidence type="ECO:0000313" key="3">
    <source>
        <dbReference type="Proteomes" id="UP000779574"/>
    </source>
</evidence>
<reference evidence="2" key="1">
    <citation type="journal article" date="2021" name="J Fungi (Basel)">
        <title>Virulence traits and population genomics of the black yeast Aureobasidium melanogenum.</title>
        <authorList>
            <person name="Cernosa A."/>
            <person name="Sun X."/>
            <person name="Gostincar C."/>
            <person name="Fang C."/>
            <person name="Gunde-Cimerman N."/>
            <person name="Song Z."/>
        </authorList>
    </citation>
    <scope>NUCLEOTIDE SEQUENCE</scope>
    <source>
        <strain evidence="2">EXF-9911</strain>
    </source>
</reference>
<keyword evidence="1" id="KW-0472">Membrane</keyword>
<feature type="transmembrane region" description="Helical" evidence="1">
    <location>
        <begin position="645"/>
        <end position="665"/>
    </location>
</feature>
<feature type="non-terminal residue" evidence="2">
    <location>
        <position position="1"/>
    </location>
</feature>
<reference evidence="2" key="2">
    <citation type="submission" date="2021-08" db="EMBL/GenBank/DDBJ databases">
        <authorList>
            <person name="Gostincar C."/>
            <person name="Sun X."/>
            <person name="Song Z."/>
            <person name="Gunde-Cimerman N."/>
        </authorList>
    </citation>
    <scope>NUCLEOTIDE SEQUENCE</scope>
    <source>
        <strain evidence="2">EXF-9911</strain>
    </source>
</reference>
<name>A0A9P8JET7_AURME</name>
<dbReference type="OrthoDB" id="5427350at2759"/>
<dbReference type="PANTHER" id="PTHR35340">
    <property type="entry name" value="PQQ ENZYME REPEAT PROTEIN-RELATED"/>
    <property type="match status" value="1"/>
</dbReference>
<accession>A0A9P8JET7</accession>
<dbReference type="EMBL" id="JAHFXF010000034">
    <property type="protein sequence ID" value="KAG9699408.1"/>
    <property type="molecule type" value="Genomic_DNA"/>
</dbReference>
<dbReference type="Proteomes" id="UP000779574">
    <property type="component" value="Unassembled WGS sequence"/>
</dbReference>
<sequence length="688" mass="77595">MSRDTSIISADSWANRAQGSLGLECPLLYGRDQLATVVFICLIQHEPYPRLKPTPCACVRVPEQILGNVLAKQGTDMHCAALLLVQLALLTFYTLADDVGFDYDPTDLTAWEHDYGHYPYRTFESTYLTPPAVAHKIDSPACQDGLLTFLTPRGTAVNESRGMVVLDDQGELVWMQKTEGQPYNLDVQTYQGAPHLTYWLGDDTVGGHGEGDYYLLNSSYDLVAKISALGDLRADLHSLSLTPNDTAIISIYEQYEKEKEGELEYIWDCLFQEIDISTNSLVFQWRASDYHDTSESYHDPRYEEEGATNHTYWDWYHLNSVEKDDLGNYLVSARYTHSISYIDGQTGDLIWTLGGKRNTFTSDDHAFDFSSQHFAQFHSIDEFPSLVADFGTRQEGITTRLISLFDNRNDDTWDSGMASRGLLLAVSYPTRPVLDGEINKNDYKARVVWEYLHPNELVADSQGSLQVIPAADANQDPSILIGWGARSVWSSYSASGKLFCDDHFGTEAAILNGSVQSYHVMRYPWIGLPSEPISMVHNPERDSLFVSWNGATEVVSYALQHNDISGDYYADWVYTTITQKEGFETEVGIGGCVTRFVRVIALDVDENVLGVSEAMELPFTKGFHCDEINNMYITSDSKTLSAAPVALIMAAMSFTMFSILVFESWRAYKAWQKRREHAYYRLEVDPYL</sequence>